<organism evidence="1">
    <name type="scientific">Siphoviridae sp. ctW4q29</name>
    <dbReference type="NCBI Taxonomy" id="2825535"/>
    <lineage>
        <taxon>Viruses</taxon>
        <taxon>Duplodnaviria</taxon>
        <taxon>Heunggongvirae</taxon>
        <taxon>Uroviricota</taxon>
        <taxon>Caudoviricetes</taxon>
    </lineage>
</organism>
<name>A0A8S5TRW4_9CAUD</name>
<proteinExistence type="predicted"/>
<evidence type="ECO:0000313" key="1">
    <source>
        <dbReference type="EMBL" id="DAF84946.1"/>
    </source>
</evidence>
<sequence length="101" mass="11414">MDAVKFIEERNRMCGTMSEVWGVDAAQIVKNTEEWSAAHPRKTRQSVFLEQYPEARIGNHGVLLVCPCPISASHRNAGGGCATIGRRCDDCRKEYWMQEVE</sequence>
<reference evidence="1" key="1">
    <citation type="journal article" date="2021" name="Proc. Natl. Acad. Sci. U.S.A.">
        <title>A Catalog of Tens of Thousands of Viruses from Human Metagenomes Reveals Hidden Associations with Chronic Diseases.</title>
        <authorList>
            <person name="Tisza M.J."/>
            <person name="Buck C.B."/>
        </authorList>
    </citation>
    <scope>NUCLEOTIDE SEQUENCE</scope>
    <source>
        <strain evidence="1">CtW4q29</strain>
    </source>
</reference>
<protein>
    <submittedName>
        <fullName evidence="1">Uncharacterized protein</fullName>
    </submittedName>
</protein>
<dbReference type="EMBL" id="BK015913">
    <property type="protein sequence ID" value="DAF84946.1"/>
    <property type="molecule type" value="Genomic_DNA"/>
</dbReference>
<accession>A0A8S5TRW4</accession>